<evidence type="ECO:0000256" key="6">
    <source>
        <dbReference type="SAM" id="Phobius"/>
    </source>
</evidence>
<reference evidence="9 10" key="1">
    <citation type="submission" date="2016-10" db="EMBL/GenBank/DDBJ databases">
        <authorList>
            <person name="de Groot N.N."/>
        </authorList>
    </citation>
    <scope>NUCLEOTIDE SEQUENCE [LARGE SCALE GENOMIC DNA]</scope>
    <source>
        <strain evidence="9 10">DSM 5885</strain>
    </source>
</reference>
<protein>
    <submittedName>
        <fullName evidence="9">Methyl-accepting chemotaxis protein</fullName>
    </submittedName>
</protein>
<dbReference type="InterPro" id="IPR003660">
    <property type="entry name" value="HAMP_dom"/>
</dbReference>
<name>A0A1G8GYL2_9RHOO</name>
<dbReference type="GO" id="GO:0006935">
    <property type="term" value="P:chemotaxis"/>
    <property type="evidence" value="ECO:0007669"/>
    <property type="project" value="InterPro"/>
</dbReference>
<evidence type="ECO:0000259" key="7">
    <source>
        <dbReference type="PROSITE" id="PS50111"/>
    </source>
</evidence>
<dbReference type="CDD" id="cd06225">
    <property type="entry name" value="HAMP"/>
    <property type="match status" value="1"/>
</dbReference>
<dbReference type="PROSITE" id="PS50111">
    <property type="entry name" value="CHEMOTAXIS_TRANSDUC_2"/>
    <property type="match status" value="1"/>
</dbReference>
<comment type="subcellular location">
    <subcellularLocation>
        <location evidence="1">Membrane</location>
    </subcellularLocation>
</comment>
<dbReference type="STRING" id="83767.SAMN05660652_02678"/>
<comment type="similarity">
    <text evidence="3">Belongs to the methyl-accepting chemotaxis (MCP) protein family.</text>
</comment>
<dbReference type="FunFam" id="1.10.287.950:FF:000001">
    <property type="entry name" value="Methyl-accepting chemotaxis sensory transducer"/>
    <property type="match status" value="1"/>
</dbReference>
<keyword evidence="10" id="KW-1185">Reference proteome</keyword>
<dbReference type="GO" id="GO:0007165">
    <property type="term" value="P:signal transduction"/>
    <property type="evidence" value="ECO:0007669"/>
    <property type="project" value="UniProtKB-KW"/>
</dbReference>
<dbReference type="PANTHER" id="PTHR32089">
    <property type="entry name" value="METHYL-ACCEPTING CHEMOTAXIS PROTEIN MCPB"/>
    <property type="match status" value="1"/>
</dbReference>
<feature type="domain" description="HAMP" evidence="8">
    <location>
        <begin position="211"/>
        <end position="264"/>
    </location>
</feature>
<dbReference type="Gene3D" id="1.10.287.950">
    <property type="entry name" value="Methyl-accepting chemotaxis protein"/>
    <property type="match status" value="1"/>
</dbReference>
<evidence type="ECO:0000256" key="5">
    <source>
        <dbReference type="SAM" id="Coils"/>
    </source>
</evidence>
<evidence type="ECO:0000256" key="4">
    <source>
        <dbReference type="PROSITE-ProRule" id="PRU00284"/>
    </source>
</evidence>
<dbReference type="Pfam" id="PF00015">
    <property type="entry name" value="MCPsignal"/>
    <property type="match status" value="1"/>
</dbReference>
<feature type="transmembrane region" description="Helical" evidence="6">
    <location>
        <begin position="191"/>
        <end position="213"/>
    </location>
</feature>
<evidence type="ECO:0000313" key="9">
    <source>
        <dbReference type="EMBL" id="SDH99439.1"/>
    </source>
</evidence>
<dbReference type="InterPro" id="IPR024478">
    <property type="entry name" value="HlyB_4HB_MCP"/>
</dbReference>
<keyword evidence="2 4" id="KW-0807">Transducer</keyword>
<keyword evidence="6" id="KW-0812">Transmembrane</keyword>
<keyword evidence="6" id="KW-0472">Membrane</keyword>
<dbReference type="PANTHER" id="PTHR32089:SF112">
    <property type="entry name" value="LYSOZYME-LIKE PROTEIN-RELATED"/>
    <property type="match status" value="1"/>
</dbReference>
<dbReference type="InterPro" id="IPR004090">
    <property type="entry name" value="Chemotax_Me-accpt_rcpt"/>
</dbReference>
<dbReference type="PROSITE" id="PS50885">
    <property type="entry name" value="HAMP"/>
    <property type="match status" value="1"/>
</dbReference>
<evidence type="ECO:0000256" key="1">
    <source>
        <dbReference type="ARBA" id="ARBA00004370"/>
    </source>
</evidence>
<dbReference type="OrthoDB" id="9179351at2"/>
<evidence type="ECO:0000259" key="8">
    <source>
        <dbReference type="PROSITE" id="PS50885"/>
    </source>
</evidence>
<keyword evidence="6" id="KW-1133">Transmembrane helix</keyword>
<sequence>MKNVSISLRLIVLIACSIIALIMVGATGLSAANKAESGIANIRDDSLASIKVLNAARAAFQSFRVNAYAHVLSTGDADMDAIEQRCRELEARVEENLKAYEKLLVNEEDRKLFEAEVRDFQAYKALFWRDLRPVSRQNDTAKATELLRVTMRPIALNLQQGFDKHVVFNDTMAVGYANEVGETVATKKLQIAVMIALAALFVGGIGFVMYSIIRGSLNHIRDRVALVESTLDFTQRVEIARKDEIGIAGEALNRLLGKLQDSLKTIMTRTEHVAHSAGELATTSKQVAIASQHQSEAASTMAATVEEMTVSISHVGNQAQESDRLSAESGRLAASGEAIIGATVNDIHNISATVRSAAEKIRELEQHGQQIASVVAVIKEVADQTNLLALNAAIEAARAGEQGRGFAVVADEVRQLAERTASSTHEIAATIAAMRTGATDAVVSMQQIVGEVSNGVESAQKASDAIQRIGAGSRATVEMVEEISTAIREQASAMTGIAQQVERVAQMSEESNAAAENSAQVAGDLDQVASEMRRIVAAYRL</sequence>
<gene>
    <name evidence="9" type="ORF">SAMN05660652_02678</name>
</gene>
<dbReference type="Pfam" id="PF12729">
    <property type="entry name" value="4HB_MCP_1"/>
    <property type="match status" value="1"/>
</dbReference>
<feature type="coiled-coil region" evidence="5">
    <location>
        <begin position="72"/>
        <end position="110"/>
    </location>
</feature>
<dbReference type="EMBL" id="FNCY01000011">
    <property type="protein sequence ID" value="SDH99439.1"/>
    <property type="molecule type" value="Genomic_DNA"/>
</dbReference>
<evidence type="ECO:0000256" key="2">
    <source>
        <dbReference type="ARBA" id="ARBA00023224"/>
    </source>
</evidence>
<organism evidence="9 10">
    <name type="scientific">Propionivibrio dicarboxylicus</name>
    <dbReference type="NCBI Taxonomy" id="83767"/>
    <lineage>
        <taxon>Bacteria</taxon>
        <taxon>Pseudomonadati</taxon>
        <taxon>Pseudomonadota</taxon>
        <taxon>Betaproteobacteria</taxon>
        <taxon>Rhodocyclales</taxon>
        <taxon>Rhodocyclaceae</taxon>
        <taxon>Propionivibrio</taxon>
    </lineage>
</organism>
<dbReference type="SMART" id="SM00304">
    <property type="entry name" value="HAMP"/>
    <property type="match status" value="1"/>
</dbReference>
<dbReference type="SMART" id="SM00283">
    <property type="entry name" value="MA"/>
    <property type="match status" value="1"/>
</dbReference>
<dbReference type="Proteomes" id="UP000198607">
    <property type="component" value="Unassembled WGS sequence"/>
</dbReference>
<evidence type="ECO:0000313" key="10">
    <source>
        <dbReference type="Proteomes" id="UP000198607"/>
    </source>
</evidence>
<evidence type="ECO:0000256" key="3">
    <source>
        <dbReference type="ARBA" id="ARBA00029447"/>
    </source>
</evidence>
<dbReference type="GO" id="GO:0016020">
    <property type="term" value="C:membrane"/>
    <property type="evidence" value="ECO:0007669"/>
    <property type="project" value="UniProtKB-SubCell"/>
</dbReference>
<dbReference type="AlphaFoldDB" id="A0A1G8GYL2"/>
<dbReference type="SUPFAM" id="SSF58104">
    <property type="entry name" value="Methyl-accepting chemotaxis protein (MCP) signaling domain"/>
    <property type="match status" value="1"/>
</dbReference>
<dbReference type="GO" id="GO:0004888">
    <property type="term" value="F:transmembrane signaling receptor activity"/>
    <property type="evidence" value="ECO:0007669"/>
    <property type="project" value="InterPro"/>
</dbReference>
<proteinExistence type="inferred from homology"/>
<dbReference type="InterPro" id="IPR004089">
    <property type="entry name" value="MCPsignal_dom"/>
</dbReference>
<dbReference type="RefSeq" id="WP_091938405.1">
    <property type="nucleotide sequence ID" value="NZ_FNCY01000011.1"/>
</dbReference>
<dbReference type="PRINTS" id="PR00260">
    <property type="entry name" value="CHEMTRNSDUCR"/>
</dbReference>
<accession>A0A1G8GYL2</accession>
<dbReference type="CDD" id="cd11386">
    <property type="entry name" value="MCP_signal"/>
    <property type="match status" value="1"/>
</dbReference>
<keyword evidence="5" id="KW-0175">Coiled coil</keyword>
<feature type="domain" description="Methyl-accepting transducer" evidence="7">
    <location>
        <begin position="269"/>
        <end position="505"/>
    </location>
</feature>